<feature type="transmembrane region" description="Helical" evidence="1">
    <location>
        <begin position="100"/>
        <end position="122"/>
    </location>
</feature>
<keyword evidence="3" id="KW-1185">Reference proteome</keyword>
<keyword evidence="1" id="KW-1133">Transmembrane helix</keyword>
<evidence type="ECO:0000256" key="1">
    <source>
        <dbReference type="SAM" id="Phobius"/>
    </source>
</evidence>
<dbReference type="Pfam" id="PF10825">
    <property type="entry name" value="DUF2752"/>
    <property type="match status" value="1"/>
</dbReference>
<comment type="caution">
    <text evidence="2">The sequence shown here is derived from an EMBL/GenBank/DDBJ whole genome shotgun (WGS) entry which is preliminary data.</text>
</comment>
<dbReference type="AlphaFoldDB" id="A0A428MHE2"/>
<evidence type="ECO:0000313" key="2">
    <source>
        <dbReference type="EMBL" id="RSL16375.1"/>
    </source>
</evidence>
<accession>A0A428MHE2</accession>
<sequence>MRLSGRLVGVAAPVVCVALVAVVLLLFPPQQYGFYPACPVYRYLHVLCPGCGATRALAALLHGQVGEALRLNWLIVTLLPVCGGYGAAAHRRWLRGEKFVWPRIPLLAIYGALAVTGVFGVMRNL</sequence>
<proteinExistence type="predicted"/>
<evidence type="ECO:0000313" key="3">
    <source>
        <dbReference type="Proteomes" id="UP000269669"/>
    </source>
</evidence>
<dbReference type="Proteomes" id="UP000269669">
    <property type="component" value="Unassembled WGS sequence"/>
</dbReference>
<keyword evidence="1" id="KW-0472">Membrane</keyword>
<feature type="transmembrane region" description="Helical" evidence="1">
    <location>
        <begin position="7"/>
        <end position="27"/>
    </location>
</feature>
<dbReference type="EMBL" id="RSDW01000001">
    <property type="protein sequence ID" value="RSL16375.1"/>
    <property type="molecule type" value="Genomic_DNA"/>
</dbReference>
<protein>
    <submittedName>
        <fullName evidence="2">Uncharacterized protein DUF2752</fullName>
    </submittedName>
</protein>
<feature type="transmembrane region" description="Helical" evidence="1">
    <location>
        <begin position="71"/>
        <end position="88"/>
    </location>
</feature>
<dbReference type="InterPro" id="IPR021215">
    <property type="entry name" value="DUF2752"/>
</dbReference>
<organism evidence="2 3">
    <name type="scientific">Edaphobacter aggregans</name>
    <dbReference type="NCBI Taxonomy" id="570835"/>
    <lineage>
        <taxon>Bacteria</taxon>
        <taxon>Pseudomonadati</taxon>
        <taxon>Acidobacteriota</taxon>
        <taxon>Terriglobia</taxon>
        <taxon>Terriglobales</taxon>
        <taxon>Acidobacteriaceae</taxon>
        <taxon>Edaphobacter</taxon>
    </lineage>
</organism>
<dbReference type="RefSeq" id="WP_185827076.1">
    <property type="nucleotide sequence ID" value="NZ_RSDW01000001.1"/>
</dbReference>
<reference evidence="2 3" key="1">
    <citation type="submission" date="2018-12" db="EMBL/GenBank/DDBJ databases">
        <title>Sequencing of bacterial isolates from soil warming experiment in Harvard Forest, Massachusetts, USA.</title>
        <authorList>
            <person name="Deangelis K."/>
        </authorList>
    </citation>
    <scope>NUCLEOTIDE SEQUENCE [LARGE SCALE GENOMIC DNA]</scope>
    <source>
        <strain evidence="2 3">EB153</strain>
    </source>
</reference>
<keyword evidence="1" id="KW-0812">Transmembrane</keyword>
<name>A0A428MHE2_9BACT</name>
<gene>
    <name evidence="2" type="ORF">EDE15_1887</name>
</gene>